<dbReference type="InterPro" id="IPR050525">
    <property type="entry name" value="ECM_Assembly_Org"/>
</dbReference>
<feature type="domain" description="VWFA" evidence="1">
    <location>
        <begin position="1"/>
        <end position="170"/>
    </location>
</feature>
<dbReference type="SUPFAM" id="SSF57625">
    <property type="entry name" value="Invertebrate chitin-binding proteins"/>
    <property type="match status" value="1"/>
</dbReference>
<dbReference type="PROSITE" id="PS50234">
    <property type="entry name" value="VWFA"/>
    <property type="match status" value="4"/>
</dbReference>
<comment type="caution">
    <text evidence="3">The sequence shown here is derived from an EMBL/GenBank/DDBJ whole genome shotgun (WGS) entry which is preliminary data.</text>
</comment>
<evidence type="ECO:0000313" key="3">
    <source>
        <dbReference type="EMBL" id="KAK3083273.1"/>
    </source>
</evidence>
<dbReference type="PANTHER" id="PTHR24020:SF20">
    <property type="entry name" value="PH DOMAIN-CONTAINING PROTEIN"/>
    <property type="match status" value="1"/>
</dbReference>
<reference evidence="3" key="1">
    <citation type="submission" date="2019-08" db="EMBL/GenBank/DDBJ databases">
        <title>The improved chromosome-level genome for the pearl oyster Pinctada fucata martensii using PacBio sequencing and Hi-C.</title>
        <authorList>
            <person name="Zheng Z."/>
        </authorList>
    </citation>
    <scope>NUCLEOTIDE SEQUENCE</scope>
    <source>
        <strain evidence="3">ZZ-2019</strain>
        <tissue evidence="3">Adductor muscle</tissue>
    </source>
</reference>
<dbReference type="CDD" id="cd01450">
    <property type="entry name" value="vWFA_subfamily_ECM"/>
    <property type="match status" value="3"/>
</dbReference>
<proteinExistence type="predicted"/>
<evidence type="ECO:0000313" key="4">
    <source>
        <dbReference type="Proteomes" id="UP001186944"/>
    </source>
</evidence>
<name>A0AA88XDE5_PINIB</name>
<dbReference type="Proteomes" id="UP001186944">
    <property type="component" value="Unassembled WGS sequence"/>
</dbReference>
<feature type="domain" description="Chitin-binding type-2" evidence="2">
    <location>
        <begin position="687"/>
        <end position="751"/>
    </location>
</feature>
<dbReference type="GO" id="GO:0008061">
    <property type="term" value="F:chitin binding"/>
    <property type="evidence" value="ECO:0007669"/>
    <property type="project" value="InterPro"/>
</dbReference>
<dbReference type="GO" id="GO:0005576">
    <property type="term" value="C:extracellular region"/>
    <property type="evidence" value="ECO:0007669"/>
    <property type="project" value="InterPro"/>
</dbReference>
<protein>
    <submittedName>
        <fullName evidence="3">Uncharacterized protein</fullName>
    </submittedName>
</protein>
<dbReference type="PRINTS" id="PR00453">
    <property type="entry name" value="VWFADOMAIN"/>
</dbReference>
<dbReference type="AlphaFoldDB" id="A0AA88XDE5"/>
<dbReference type="Pfam" id="PF01607">
    <property type="entry name" value="CBM_14"/>
    <property type="match status" value="1"/>
</dbReference>
<keyword evidence="4" id="KW-1185">Reference proteome</keyword>
<evidence type="ECO:0000259" key="1">
    <source>
        <dbReference type="PROSITE" id="PS50234"/>
    </source>
</evidence>
<organism evidence="3 4">
    <name type="scientific">Pinctada imbricata</name>
    <name type="common">Atlantic pearl-oyster</name>
    <name type="synonym">Pinctada martensii</name>
    <dbReference type="NCBI Taxonomy" id="66713"/>
    <lineage>
        <taxon>Eukaryota</taxon>
        <taxon>Metazoa</taxon>
        <taxon>Spiralia</taxon>
        <taxon>Lophotrochozoa</taxon>
        <taxon>Mollusca</taxon>
        <taxon>Bivalvia</taxon>
        <taxon>Autobranchia</taxon>
        <taxon>Pteriomorphia</taxon>
        <taxon>Pterioida</taxon>
        <taxon>Pterioidea</taxon>
        <taxon>Pteriidae</taxon>
        <taxon>Pinctada</taxon>
    </lineage>
</organism>
<dbReference type="InterPro" id="IPR002035">
    <property type="entry name" value="VWF_A"/>
</dbReference>
<dbReference type="InterPro" id="IPR036465">
    <property type="entry name" value="vWFA_dom_sf"/>
</dbReference>
<dbReference type="InterPro" id="IPR036508">
    <property type="entry name" value="Chitin-bd_dom_sf"/>
</dbReference>
<dbReference type="SMART" id="SM00494">
    <property type="entry name" value="ChtBD2"/>
    <property type="match status" value="1"/>
</dbReference>
<sequence>MLLLDGSDSIQDRDWQTMKDFTQQLIANFDVAADAIHIGMVVYSSDIGDHIGLNSFKDKDRLRMLAGVLKQPKASTNTARGIEYVREKLRTDGRTGVPKIIIVITDGSSDNPRDTARQANMAKMEGVKVIAVGVGGQMFRDELRQIASNPRTKVFTSPTFGTLVTLISEIRRMVCQVITTTTSTTTTPVVPTLPPVYVTTPKGRHCDVPGDIVFLMDGSDSINDADFIRQKAFVANMIDNFEIGAEAIHVGMVVYSTMIGETVGLQQSRSKNLLKIFAKSLKHPKVGTNTARGIERVRKMMREEGRSFAPKVMVVITDGRSTNPAKTVAQANLAKVEGISVIAIGVGTAIFRDELRQIASNPTQVFEVVDFEDLKQIITAMRDLICQGLICDVPADVGFLLDGSDSIDDRQWVKEKNFAANLVNNLDIGPNAIHAGAIVYSTMIGETINLTPFKPKALLKILLKRMKQPKVGTNTARAIEKMREMFRTQGRINAPKVMIIVTDGRSRSPQQTIAQASLAKAEGIIVIAVGVGTQVFRDELRQIATNERKLFEVSDFAALKQIIVSIRDLICQGIKMMRDVFRKQGRKGAPKIGLLLTDAASTNPGMTQAEADLAKLEGVTMLTVGIGNRVNIGELGNIATKGKQIINVPSYEQLETILPELRHMICDVIKNPPPKPTPTPTPNYNFTSLCSGCLYDRGVGFNPYPGDCSKYVQCWIDMGQVRGMVKQCPFGQFWDSKAITCRPSMNVDCPQDPCLNAPNGFSYRMSGMGCRSYWLCLNGHSVGSCCPPASYYVSGMGCMRGMACNEPCPPDGGLIVTPNCNKEASWDERYYIETLPRMGKVVRPCAPGTRFSRAYCSCVANLDGLIPVLPGDKCRASALFTFDFDLKDKSGQNTMAVIQNVMRTIYGTAHFNGANSYMRLDKFAGRDLGDKLVIQMKFKFDRWGDDFDYGGLIVDMGKGDYQWRWDIDSGWTRNLTIGGGWDAEKLLKMFRRLFAARSEYEMNEIMIEIANSPDFRALLYQLGFVPEATNALQILRILISGRGSALVQSILKQIGNVQGSEEIRRLLFNILQIEEMSNWIRDHTGKHHGHALQNWRKLINSLKLKDNDWNKGLLLRMDFG</sequence>
<dbReference type="Pfam" id="PF00092">
    <property type="entry name" value="VWA"/>
    <property type="match status" value="4"/>
</dbReference>
<dbReference type="PANTHER" id="PTHR24020">
    <property type="entry name" value="COLLAGEN ALPHA"/>
    <property type="match status" value="1"/>
</dbReference>
<evidence type="ECO:0000259" key="2">
    <source>
        <dbReference type="PROSITE" id="PS50940"/>
    </source>
</evidence>
<feature type="domain" description="VWFA" evidence="1">
    <location>
        <begin position="396"/>
        <end position="566"/>
    </location>
</feature>
<dbReference type="InterPro" id="IPR002557">
    <property type="entry name" value="Chitin-bd_dom"/>
</dbReference>
<dbReference type="Gene3D" id="3.40.50.410">
    <property type="entry name" value="von Willebrand factor, type A domain"/>
    <property type="match status" value="4"/>
</dbReference>
<feature type="domain" description="VWFA" evidence="1">
    <location>
        <begin position="211"/>
        <end position="381"/>
    </location>
</feature>
<dbReference type="EMBL" id="VSWD01000014">
    <property type="protein sequence ID" value="KAK3083273.1"/>
    <property type="molecule type" value="Genomic_DNA"/>
</dbReference>
<accession>A0AA88XDE5</accession>
<feature type="domain" description="VWFA" evidence="1">
    <location>
        <begin position="586"/>
        <end position="661"/>
    </location>
</feature>
<dbReference type="PROSITE" id="PS50940">
    <property type="entry name" value="CHIT_BIND_II"/>
    <property type="match status" value="1"/>
</dbReference>
<dbReference type="SMART" id="SM00327">
    <property type="entry name" value="VWA"/>
    <property type="match status" value="3"/>
</dbReference>
<dbReference type="SUPFAM" id="SSF53300">
    <property type="entry name" value="vWA-like"/>
    <property type="match status" value="4"/>
</dbReference>
<gene>
    <name evidence="3" type="ORF">FSP39_018154</name>
</gene>
<dbReference type="Gene3D" id="2.170.140.10">
    <property type="entry name" value="Chitin binding domain"/>
    <property type="match status" value="1"/>
</dbReference>